<reference evidence="1" key="1">
    <citation type="submission" date="2021-06" db="EMBL/GenBank/DDBJ databases">
        <authorList>
            <person name="Kallberg Y."/>
            <person name="Tangrot J."/>
            <person name="Rosling A."/>
        </authorList>
    </citation>
    <scope>NUCLEOTIDE SEQUENCE</scope>
    <source>
        <strain evidence="1">MA461A</strain>
    </source>
</reference>
<dbReference type="EMBL" id="CAJVQC010080601">
    <property type="protein sequence ID" value="CAG8818119.1"/>
    <property type="molecule type" value="Genomic_DNA"/>
</dbReference>
<protein>
    <submittedName>
        <fullName evidence="1">29442_t:CDS:1</fullName>
    </submittedName>
</protein>
<dbReference type="Proteomes" id="UP000789920">
    <property type="component" value="Unassembled WGS sequence"/>
</dbReference>
<comment type="caution">
    <text evidence="1">The sequence shown here is derived from an EMBL/GenBank/DDBJ whole genome shotgun (WGS) entry which is preliminary data.</text>
</comment>
<keyword evidence="2" id="KW-1185">Reference proteome</keyword>
<evidence type="ECO:0000313" key="1">
    <source>
        <dbReference type="EMBL" id="CAG8818119.1"/>
    </source>
</evidence>
<name>A0ACA9RYN6_9GLOM</name>
<accession>A0ACA9RYN6</accession>
<feature type="non-terminal residue" evidence="1">
    <location>
        <position position="128"/>
    </location>
</feature>
<gene>
    <name evidence="1" type="ORF">RPERSI_LOCUS24847</name>
</gene>
<proteinExistence type="predicted"/>
<organism evidence="1 2">
    <name type="scientific">Racocetra persica</name>
    <dbReference type="NCBI Taxonomy" id="160502"/>
    <lineage>
        <taxon>Eukaryota</taxon>
        <taxon>Fungi</taxon>
        <taxon>Fungi incertae sedis</taxon>
        <taxon>Mucoromycota</taxon>
        <taxon>Glomeromycotina</taxon>
        <taxon>Glomeromycetes</taxon>
        <taxon>Diversisporales</taxon>
        <taxon>Gigasporaceae</taxon>
        <taxon>Racocetra</taxon>
    </lineage>
</organism>
<evidence type="ECO:0000313" key="2">
    <source>
        <dbReference type="Proteomes" id="UP000789920"/>
    </source>
</evidence>
<sequence length="128" mass="14852">MNYLQESYSITIQHINCKVIVITDDGESSYTLENFDKSMKLEEVRKRLFFDKNVLMGQNANFCYNNKKKIPITAENNCVLELILIPQDDAFYFYITKDRSKPSFPEIAQRLDLDKGLKKQEDGTIIAA</sequence>